<proteinExistence type="predicted"/>
<dbReference type="Proteomes" id="UP001437256">
    <property type="component" value="Unassembled WGS sequence"/>
</dbReference>
<evidence type="ECO:0000313" key="2">
    <source>
        <dbReference type="Proteomes" id="UP001437256"/>
    </source>
</evidence>
<protein>
    <submittedName>
        <fullName evidence="1">Uncharacterized protein</fullName>
    </submittedName>
</protein>
<dbReference type="EMBL" id="JBBXMP010000154">
    <property type="protein sequence ID" value="KAL0060958.1"/>
    <property type="molecule type" value="Genomic_DNA"/>
</dbReference>
<accession>A0ABR2ZI30</accession>
<name>A0ABR2ZI30_9AGAR</name>
<organism evidence="1 2">
    <name type="scientific">Marasmius tenuissimus</name>
    <dbReference type="NCBI Taxonomy" id="585030"/>
    <lineage>
        <taxon>Eukaryota</taxon>
        <taxon>Fungi</taxon>
        <taxon>Dikarya</taxon>
        <taxon>Basidiomycota</taxon>
        <taxon>Agaricomycotina</taxon>
        <taxon>Agaricomycetes</taxon>
        <taxon>Agaricomycetidae</taxon>
        <taxon>Agaricales</taxon>
        <taxon>Marasmiineae</taxon>
        <taxon>Marasmiaceae</taxon>
        <taxon>Marasmius</taxon>
    </lineage>
</organism>
<keyword evidence="2" id="KW-1185">Reference proteome</keyword>
<evidence type="ECO:0000313" key="1">
    <source>
        <dbReference type="EMBL" id="KAL0060958.1"/>
    </source>
</evidence>
<comment type="caution">
    <text evidence="1">The sequence shown here is derived from an EMBL/GenBank/DDBJ whole genome shotgun (WGS) entry which is preliminary data.</text>
</comment>
<gene>
    <name evidence="1" type="ORF">AAF712_012222</name>
</gene>
<reference evidence="1 2" key="1">
    <citation type="submission" date="2024-05" db="EMBL/GenBank/DDBJ databases">
        <title>A draft genome resource for the thread blight pathogen Marasmius tenuissimus strain MS-2.</title>
        <authorList>
            <person name="Yulfo-Soto G.E."/>
            <person name="Baruah I.K."/>
            <person name="Amoako-Attah I."/>
            <person name="Bukari Y."/>
            <person name="Meinhardt L.W."/>
            <person name="Bailey B.A."/>
            <person name="Cohen S.P."/>
        </authorList>
    </citation>
    <scope>NUCLEOTIDE SEQUENCE [LARGE SCALE GENOMIC DNA]</scope>
    <source>
        <strain evidence="1 2">MS-2</strain>
    </source>
</reference>
<sequence length="186" mass="21115">MSRPDAVFAFISTIKKLGYLDGLKNKLPLKSPSLWKSWKGVKGEYVLLWDIRRNLRERGMVVEAPTIERVRMNAKGHLGDNTGSSANVWHTIGRLVPAHTDTIFFEALLVYFVEHHSDVIRNKVDHYVSRPTSPKPSREQQLILEGEKTPIIYVNFDTPAIPTPEACIRILDLINADYTQHLTALA</sequence>